<feature type="domain" description="HTH cro/C1-type" evidence="1">
    <location>
        <begin position="3"/>
        <end position="51"/>
    </location>
</feature>
<proteinExistence type="predicted"/>
<dbReference type="CDD" id="cd00093">
    <property type="entry name" value="HTH_XRE"/>
    <property type="match status" value="1"/>
</dbReference>
<accession>A0A481S299</accession>
<name>A0A481S299_9CAUD</name>
<gene>
    <name evidence="2" type="primary">41</name>
    <name evidence="2" type="ORF">PBI_WALRUS_41</name>
</gene>
<dbReference type="GO" id="GO:0003677">
    <property type="term" value="F:DNA binding"/>
    <property type="evidence" value="ECO:0007669"/>
    <property type="project" value="InterPro"/>
</dbReference>
<dbReference type="PROSITE" id="PS50943">
    <property type="entry name" value="HTH_CROC1"/>
    <property type="match status" value="1"/>
</dbReference>
<dbReference type="InterPro" id="IPR010982">
    <property type="entry name" value="Lambda_DNA-bd_dom_sf"/>
</dbReference>
<dbReference type="KEGG" id="vg:65119465"/>
<dbReference type="Gene3D" id="1.10.260.40">
    <property type="entry name" value="lambda repressor-like DNA-binding domains"/>
    <property type="match status" value="1"/>
</dbReference>
<protein>
    <submittedName>
        <fullName evidence="2">Immunity repressor</fullName>
    </submittedName>
</protein>
<evidence type="ECO:0000313" key="2">
    <source>
        <dbReference type="EMBL" id="QBG78432.1"/>
    </source>
</evidence>
<dbReference type="Proteomes" id="UP000293379">
    <property type="component" value="Segment"/>
</dbReference>
<dbReference type="RefSeq" id="YP_010101691.1">
    <property type="nucleotide sequence ID" value="NC_055792.1"/>
</dbReference>
<dbReference type="InterPro" id="IPR001387">
    <property type="entry name" value="Cro/C1-type_HTH"/>
</dbReference>
<dbReference type="SUPFAM" id="SSF47413">
    <property type="entry name" value="lambda repressor-like DNA-binding domains"/>
    <property type="match status" value="1"/>
</dbReference>
<evidence type="ECO:0000313" key="3">
    <source>
        <dbReference type="Proteomes" id="UP000293379"/>
    </source>
</evidence>
<evidence type="ECO:0000259" key="1">
    <source>
        <dbReference type="PROSITE" id="PS50943"/>
    </source>
</evidence>
<organism evidence="2 3">
    <name type="scientific">Gordonia phage Walrus</name>
    <dbReference type="NCBI Taxonomy" id="2517927"/>
    <lineage>
        <taxon>Viruses</taxon>
        <taxon>Duplodnaviria</taxon>
        <taxon>Heunggongvirae</taxon>
        <taxon>Uroviricota</taxon>
        <taxon>Caudoviricetes</taxon>
        <taxon>Jujuvirus</taxon>
        <taxon>Jujuvirus walrus</taxon>
    </lineage>
</organism>
<keyword evidence="3" id="KW-1185">Reference proteome</keyword>
<dbReference type="EMBL" id="MK501729">
    <property type="protein sequence ID" value="QBG78432.1"/>
    <property type="molecule type" value="Genomic_DNA"/>
</dbReference>
<sequence>MGQHDLSRRGLAELSGINHVTLGRRLIGDQSWDIAMVERLAEVFDVDLTWLLAGIEMAPEPDYTPGGGTSSPLTGSNRRPLAYKVAAQSRNVVRVDFVRDAPAELPAIAS</sequence>
<dbReference type="Pfam" id="PF01381">
    <property type="entry name" value="HTH_3"/>
    <property type="match status" value="1"/>
</dbReference>
<reference evidence="3" key="1">
    <citation type="submission" date="2019-02" db="EMBL/GenBank/DDBJ databases">
        <authorList>
            <person name="Montgomery M.T."/>
            <person name="Garlena R.A."/>
            <person name="Russell D.A."/>
            <person name="Pope W.H."/>
            <person name="Jacobs-Sera D."/>
            <person name="Hatfull G.F."/>
        </authorList>
    </citation>
    <scope>NUCLEOTIDE SEQUENCE [LARGE SCALE GENOMIC DNA]</scope>
</reference>
<dbReference type="GeneID" id="65119465"/>